<feature type="domain" description="LysM" evidence="3">
    <location>
        <begin position="222"/>
        <end position="278"/>
    </location>
</feature>
<dbReference type="EMBL" id="JACHTE010000002">
    <property type="protein sequence ID" value="MBB1087469.1"/>
    <property type="molecule type" value="Genomic_DNA"/>
</dbReference>
<evidence type="ECO:0000313" key="5">
    <source>
        <dbReference type="Proteomes" id="UP000552587"/>
    </source>
</evidence>
<evidence type="ECO:0000313" key="4">
    <source>
        <dbReference type="EMBL" id="MBB1087469.1"/>
    </source>
</evidence>
<evidence type="ECO:0000256" key="1">
    <source>
        <dbReference type="SAM" id="MobiDB-lite"/>
    </source>
</evidence>
<dbReference type="Gene3D" id="3.10.350.10">
    <property type="entry name" value="LysM domain"/>
    <property type="match status" value="1"/>
</dbReference>
<dbReference type="CDD" id="cd00118">
    <property type="entry name" value="LysM"/>
    <property type="match status" value="1"/>
</dbReference>
<sequence length="654" mass="68092">MRKLVRFALVLALLVAHGTAFALGLGEIVVRSRIDQPLLAEIPIISSDPAELEQLQARLASPDTFRRVGLEPPAGLVSDLRFMVALDDAGNPVIRVTSAQPVDTAMLTFLVEVDWGQGRLVREYSALLDAPRTVSSPVQPAIDAPVVSQPNLIEREVLPSEPSPETALTTGAEQVPDDLASEDAPADAGLPAEPTAEEGQVPAAPAPAPARPARPVAVIAGDEYRVERGDTLSDVATRVRGVRGLSMNQTMVALLQANPDAFIDGNVHRLKAGAVLRVPGVDEVFTIEAAEANAIVREQTRQWRQGRMAVPQPAAVDGGERAPLAEGGGQTAGGAVADARLEIVPPGANETAQAGNQSGASAGGEGDMLRQEMQTREELAARDAEITEMKARLSELEDLQQKQAQLIELKDSELAAAQQQLAANAATGQAEAPVMPWILGGVLMLALGLVAGLLMRRRPARAVFRAPSDAVSSRSPLADAFPAGSAVPAAAVGVDPAERSDDLAEEHDVAREDDDRVDDVADNAGDDAVDRDDAAEADAGTDAEIQPLRAVPDMNGLPAGGAGGAEAQARHDAAEEDETAATPAWHTGTSGVGDDDAASAVAGATGGGSERLELARAYIALGDHDSARQLLGEVRVHGDLAARQQAMQMLRGLD</sequence>
<dbReference type="NCBIfam" id="TIGR03505">
    <property type="entry name" value="FimV_core"/>
    <property type="match status" value="1"/>
</dbReference>
<organism evidence="4 5">
    <name type="scientific">Marilutibacter penaei</name>
    <dbReference type="NCBI Taxonomy" id="2759900"/>
    <lineage>
        <taxon>Bacteria</taxon>
        <taxon>Pseudomonadati</taxon>
        <taxon>Pseudomonadota</taxon>
        <taxon>Gammaproteobacteria</taxon>
        <taxon>Lysobacterales</taxon>
        <taxon>Lysobacteraceae</taxon>
        <taxon>Marilutibacter</taxon>
    </lineage>
</organism>
<dbReference type="RefSeq" id="WP_182668265.1">
    <property type="nucleotide sequence ID" value="NZ_JACHTE010000002.1"/>
</dbReference>
<dbReference type="Proteomes" id="UP000552587">
    <property type="component" value="Unassembled WGS sequence"/>
</dbReference>
<keyword evidence="2" id="KW-1133">Transmembrane helix</keyword>
<dbReference type="NCBIfam" id="TIGR03504">
    <property type="entry name" value="FimV_Cterm"/>
    <property type="match status" value="1"/>
</dbReference>
<dbReference type="InterPro" id="IPR057840">
    <property type="entry name" value="FimV_N"/>
</dbReference>
<proteinExistence type="predicted"/>
<evidence type="ECO:0000256" key="2">
    <source>
        <dbReference type="SAM" id="Phobius"/>
    </source>
</evidence>
<comment type="caution">
    <text evidence="4">The sequence shown here is derived from an EMBL/GenBank/DDBJ whole genome shotgun (WGS) entry which is preliminary data.</text>
</comment>
<dbReference type="InterPro" id="IPR018392">
    <property type="entry name" value="LysM"/>
</dbReference>
<feature type="compositionally biased region" description="Acidic residues" evidence="1">
    <location>
        <begin position="515"/>
        <end position="541"/>
    </location>
</feature>
<feature type="region of interest" description="Disordered" evidence="1">
    <location>
        <begin position="498"/>
        <end position="606"/>
    </location>
</feature>
<feature type="region of interest" description="Disordered" evidence="1">
    <location>
        <begin position="179"/>
        <end position="212"/>
    </location>
</feature>
<dbReference type="InterPro" id="IPR020011">
    <property type="entry name" value="FimV_C"/>
</dbReference>
<reference evidence="4 5" key="1">
    <citation type="submission" date="2020-07" db="EMBL/GenBank/DDBJ databases">
        <authorList>
            <person name="Xu S."/>
            <person name="Li A."/>
        </authorList>
    </citation>
    <scope>NUCLEOTIDE SEQUENCE [LARGE SCALE GENOMIC DNA]</scope>
    <source>
        <strain evidence="4 5">SG-8</strain>
    </source>
</reference>
<feature type="compositionally biased region" description="Basic and acidic residues" evidence="1">
    <location>
        <begin position="498"/>
        <end position="514"/>
    </location>
</feature>
<keyword evidence="5" id="KW-1185">Reference proteome</keyword>
<dbReference type="InterPro" id="IPR036779">
    <property type="entry name" value="LysM_dom_sf"/>
</dbReference>
<accession>A0A7W3U221</accession>
<keyword evidence="2" id="KW-0812">Transmembrane</keyword>
<protein>
    <submittedName>
        <fullName evidence="4">LysM peptidoglycan-binding domain-containing protein</fullName>
    </submittedName>
</protein>
<keyword evidence="2" id="KW-0472">Membrane</keyword>
<feature type="region of interest" description="Disordered" evidence="1">
    <location>
        <begin position="304"/>
        <end position="332"/>
    </location>
</feature>
<dbReference type="AlphaFoldDB" id="A0A7W3U221"/>
<dbReference type="Pfam" id="PF25800">
    <property type="entry name" value="FimV_N"/>
    <property type="match status" value="1"/>
</dbReference>
<name>A0A7W3U221_9GAMM</name>
<feature type="transmembrane region" description="Helical" evidence="2">
    <location>
        <begin position="434"/>
        <end position="455"/>
    </location>
</feature>
<dbReference type="Gene3D" id="1.20.58.2200">
    <property type="match status" value="1"/>
</dbReference>
<gene>
    <name evidence="4" type="ORF">H4F99_03080</name>
</gene>
<evidence type="ECO:0000259" key="3">
    <source>
        <dbReference type="PROSITE" id="PS51782"/>
    </source>
</evidence>
<dbReference type="PROSITE" id="PS51782">
    <property type="entry name" value="LYSM"/>
    <property type="match status" value="1"/>
</dbReference>
<dbReference type="InterPro" id="IPR038440">
    <property type="entry name" value="FimV_C_sf"/>
</dbReference>
<dbReference type="InterPro" id="IPR020012">
    <property type="entry name" value="LysM_FimV"/>
</dbReference>
<feature type="region of interest" description="Disordered" evidence="1">
    <location>
        <begin position="348"/>
        <end position="374"/>
    </location>
</feature>